<dbReference type="OrthoDB" id="407146at2759"/>
<reference evidence="5 6" key="1">
    <citation type="journal article" date="2010" name="Science">
        <title>Genomic analysis of organismal complexity in the multicellular green alga Volvox carteri.</title>
        <authorList>
            <person name="Prochnik S.E."/>
            <person name="Umen J."/>
            <person name="Nedelcu A.M."/>
            <person name="Hallmann A."/>
            <person name="Miller S.M."/>
            <person name="Nishii I."/>
            <person name="Ferris P."/>
            <person name="Kuo A."/>
            <person name="Mitros T."/>
            <person name="Fritz-Laylin L.K."/>
            <person name="Hellsten U."/>
            <person name="Chapman J."/>
            <person name="Simakov O."/>
            <person name="Rensing S.A."/>
            <person name="Terry A."/>
            <person name="Pangilinan J."/>
            <person name="Kapitonov V."/>
            <person name="Jurka J."/>
            <person name="Salamov A."/>
            <person name="Shapiro H."/>
            <person name="Schmutz J."/>
            <person name="Grimwood J."/>
            <person name="Lindquist E."/>
            <person name="Lucas S."/>
            <person name="Grigoriev I.V."/>
            <person name="Schmitt R."/>
            <person name="Kirk D."/>
            <person name="Rokhsar D.S."/>
        </authorList>
    </citation>
    <scope>NUCLEOTIDE SEQUENCE [LARGE SCALE GENOMIC DNA]</scope>
    <source>
        <strain evidence="6">f. Nagariensis / Eve</strain>
    </source>
</reference>
<dbReference type="GO" id="GO:0008234">
    <property type="term" value="F:cysteine-type peptidase activity"/>
    <property type="evidence" value="ECO:0007669"/>
    <property type="project" value="UniProtKB-KW"/>
</dbReference>
<keyword evidence="6" id="KW-1185">Reference proteome</keyword>
<dbReference type="GO" id="GO:0006508">
    <property type="term" value="P:proteolysis"/>
    <property type="evidence" value="ECO:0007669"/>
    <property type="project" value="UniProtKB-KW"/>
</dbReference>
<dbReference type="InterPro" id="IPR016125">
    <property type="entry name" value="Peptidase_C15-like"/>
</dbReference>
<evidence type="ECO:0000256" key="1">
    <source>
        <dbReference type="ARBA" id="ARBA00006641"/>
    </source>
</evidence>
<evidence type="ECO:0000256" key="3">
    <source>
        <dbReference type="ARBA" id="ARBA00022801"/>
    </source>
</evidence>
<dbReference type="FunCoup" id="D8U169">
    <property type="interactions" value="400"/>
</dbReference>
<dbReference type="FunFam" id="3.40.630.20:FF:000003">
    <property type="entry name" value="Pyrrolidone-carboxylate peptidase isoform A"/>
    <property type="match status" value="1"/>
</dbReference>
<name>D8U169_VOLCA</name>
<accession>D8U169</accession>
<dbReference type="RefSeq" id="XP_002952362.1">
    <property type="nucleotide sequence ID" value="XM_002952316.1"/>
</dbReference>
<dbReference type="PANTHER" id="PTHR23402:SF1">
    <property type="entry name" value="PYROGLUTAMYL-PEPTIDASE I"/>
    <property type="match status" value="1"/>
</dbReference>
<dbReference type="Gene3D" id="3.40.630.20">
    <property type="entry name" value="Peptidase C15, pyroglutamyl peptidase I-like"/>
    <property type="match status" value="1"/>
</dbReference>
<dbReference type="AlphaFoldDB" id="D8U169"/>
<dbReference type="GeneID" id="9628689"/>
<sequence length="222" mass="24301">MARVTFIITGFSSFHGVDENPTEQLIKWLQLQLRDGGLQHMQQEIEVQVTDKAAAAAAAHLAAAAVAAPPQPDRQRLVLLHLGVASTATRYQLESRAYNCADFRVPDEAGWQPVMEEIEAGRGLGMWVGSRLPLAGVCERLAARGHSVVVSEDAGRFVCNWAYYRACGLAERLGMEAIFVHVPPFTVFGEDKQRAFILDVIQVIADVLYLPQPGKTYGNVVA</sequence>
<dbReference type="Proteomes" id="UP000001058">
    <property type="component" value="Unassembled WGS sequence"/>
</dbReference>
<evidence type="ECO:0000256" key="2">
    <source>
        <dbReference type="ARBA" id="ARBA00022670"/>
    </source>
</evidence>
<evidence type="ECO:0000313" key="5">
    <source>
        <dbReference type="EMBL" id="EFJ46505.1"/>
    </source>
</evidence>
<keyword evidence="2" id="KW-0645">Protease</keyword>
<dbReference type="STRING" id="3068.D8U169"/>
<evidence type="ECO:0000256" key="4">
    <source>
        <dbReference type="ARBA" id="ARBA00022807"/>
    </source>
</evidence>
<comment type="similarity">
    <text evidence="1">Belongs to the peptidase C15 family.</text>
</comment>
<evidence type="ECO:0008006" key="7">
    <source>
        <dbReference type="Google" id="ProtNLM"/>
    </source>
</evidence>
<dbReference type="Pfam" id="PF01470">
    <property type="entry name" value="Peptidase_C15"/>
    <property type="match status" value="1"/>
</dbReference>
<proteinExistence type="inferred from homology"/>
<dbReference type="InterPro" id="IPR036440">
    <property type="entry name" value="Peptidase_C15-like_sf"/>
</dbReference>
<protein>
    <recommendedName>
        <fullName evidence="7">Pyrrolidone-carboxylate peptidase</fullName>
    </recommendedName>
</protein>
<dbReference type="PANTHER" id="PTHR23402">
    <property type="entry name" value="PROTEASE FAMILY C15 PYROGLUTAMYL-PEPTIDASE I-RELATED"/>
    <property type="match status" value="1"/>
</dbReference>
<dbReference type="InParanoid" id="D8U169"/>
<dbReference type="SUPFAM" id="SSF53182">
    <property type="entry name" value="Pyrrolidone carboxyl peptidase (pyroglutamate aminopeptidase)"/>
    <property type="match status" value="1"/>
</dbReference>
<organism evidence="6">
    <name type="scientific">Volvox carteri f. nagariensis</name>
    <dbReference type="NCBI Taxonomy" id="3068"/>
    <lineage>
        <taxon>Eukaryota</taxon>
        <taxon>Viridiplantae</taxon>
        <taxon>Chlorophyta</taxon>
        <taxon>core chlorophytes</taxon>
        <taxon>Chlorophyceae</taxon>
        <taxon>CS clade</taxon>
        <taxon>Chlamydomonadales</taxon>
        <taxon>Volvocaceae</taxon>
        <taxon>Volvox</taxon>
    </lineage>
</organism>
<dbReference type="eggNOG" id="KOG4755">
    <property type="taxonomic scope" value="Eukaryota"/>
</dbReference>
<keyword evidence="3" id="KW-0378">Hydrolase</keyword>
<evidence type="ECO:0000313" key="6">
    <source>
        <dbReference type="Proteomes" id="UP000001058"/>
    </source>
</evidence>
<keyword evidence="4" id="KW-0788">Thiol protease</keyword>
<dbReference type="KEGG" id="vcn:VOLCADRAFT_62493"/>
<gene>
    <name evidence="5" type="ORF">VOLCADRAFT_62493</name>
</gene>
<dbReference type="EMBL" id="GL378350">
    <property type="protein sequence ID" value="EFJ46505.1"/>
    <property type="molecule type" value="Genomic_DNA"/>
</dbReference>